<dbReference type="Pfam" id="PF02873">
    <property type="entry name" value="MurB_C"/>
    <property type="match status" value="1"/>
</dbReference>
<feature type="active site" evidence="16">
    <location>
        <position position="319"/>
    </location>
</feature>
<keyword evidence="12 16" id="KW-0560">Oxidoreductase</keyword>
<dbReference type="Proteomes" id="UP000229600">
    <property type="component" value="Unassembled WGS sequence"/>
</dbReference>
<comment type="similarity">
    <text evidence="16">Belongs to the MurB family.</text>
</comment>
<dbReference type="EMBL" id="PCWN01000007">
    <property type="protein sequence ID" value="PIR04000.1"/>
    <property type="molecule type" value="Genomic_DNA"/>
</dbReference>
<evidence type="ECO:0000259" key="17">
    <source>
        <dbReference type="PROSITE" id="PS51387"/>
    </source>
</evidence>
<comment type="caution">
    <text evidence="18">The sequence shown here is derived from an EMBL/GenBank/DDBJ whole genome shotgun (WGS) entry which is preliminary data.</text>
</comment>
<dbReference type="Pfam" id="PF01565">
    <property type="entry name" value="FAD_binding_4"/>
    <property type="match status" value="1"/>
</dbReference>
<evidence type="ECO:0000256" key="9">
    <source>
        <dbReference type="ARBA" id="ARBA00022857"/>
    </source>
</evidence>
<feature type="active site" description="Proton donor" evidence="16">
    <location>
        <position position="216"/>
    </location>
</feature>
<keyword evidence="10 16" id="KW-0133">Cell shape</keyword>
<gene>
    <name evidence="16" type="primary">murB</name>
    <name evidence="18" type="ORF">COV59_02340</name>
</gene>
<evidence type="ECO:0000256" key="10">
    <source>
        <dbReference type="ARBA" id="ARBA00022960"/>
    </source>
</evidence>
<keyword evidence="6 16" id="KW-0132">Cell division</keyword>
<evidence type="ECO:0000256" key="12">
    <source>
        <dbReference type="ARBA" id="ARBA00023002"/>
    </source>
</evidence>
<dbReference type="PROSITE" id="PS51387">
    <property type="entry name" value="FAD_PCMH"/>
    <property type="match status" value="1"/>
</dbReference>
<evidence type="ECO:0000256" key="8">
    <source>
        <dbReference type="ARBA" id="ARBA00022827"/>
    </source>
</evidence>
<accession>A0A2H0N520</accession>
<dbReference type="InterPro" id="IPR016166">
    <property type="entry name" value="FAD-bd_PCMH"/>
</dbReference>
<evidence type="ECO:0000256" key="3">
    <source>
        <dbReference type="ARBA" id="ARBA00004496"/>
    </source>
</evidence>
<dbReference type="InterPro" id="IPR036635">
    <property type="entry name" value="MurB_C_sf"/>
</dbReference>
<dbReference type="GO" id="GO:0071949">
    <property type="term" value="F:FAD binding"/>
    <property type="evidence" value="ECO:0007669"/>
    <property type="project" value="InterPro"/>
</dbReference>
<dbReference type="GO" id="GO:0008762">
    <property type="term" value="F:UDP-N-acetylmuramate dehydrogenase activity"/>
    <property type="evidence" value="ECO:0007669"/>
    <property type="project" value="UniProtKB-UniRule"/>
</dbReference>
<dbReference type="AlphaFoldDB" id="A0A2H0N520"/>
<name>A0A2H0N520_9BACT</name>
<feature type="domain" description="FAD-binding PCMH-type" evidence="17">
    <location>
        <begin position="24"/>
        <end position="187"/>
    </location>
</feature>
<dbReference type="GO" id="GO:0008360">
    <property type="term" value="P:regulation of cell shape"/>
    <property type="evidence" value="ECO:0007669"/>
    <property type="project" value="UniProtKB-KW"/>
</dbReference>
<evidence type="ECO:0000256" key="13">
    <source>
        <dbReference type="ARBA" id="ARBA00023306"/>
    </source>
</evidence>
<dbReference type="InterPro" id="IPR003170">
    <property type="entry name" value="MurB"/>
</dbReference>
<dbReference type="PANTHER" id="PTHR21071:SF4">
    <property type="entry name" value="UDP-N-ACETYLENOLPYRUVOYLGLUCOSAMINE REDUCTASE"/>
    <property type="match status" value="1"/>
</dbReference>
<dbReference type="GO" id="GO:0071555">
    <property type="term" value="P:cell wall organization"/>
    <property type="evidence" value="ECO:0007669"/>
    <property type="project" value="UniProtKB-KW"/>
</dbReference>
<keyword evidence="9 16" id="KW-0521">NADP</keyword>
<keyword evidence="5 16" id="KW-0963">Cytoplasm</keyword>
<organism evidence="18 19">
    <name type="scientific">Candidatus Magasanikbacteria bacterium CG11_big_fil_rev_8_21_14_0_20_39_34</name>
    <dbReference type="NCBI Taxonomy" id="1974653"/>
    <lineage>
        <taxon>Bacteria</taxon>
        <taxon>Candidatus Magasanikiibacteriota</taxon>
    </lineage>
</organism>
<proteinExistence type="inferred from homology"/>
<evidence type="ECO:0000256" key="5">
    <source>
        <dbReference type="ARBA" id="ARBA00022490"/>
    </source>
</evidence>
<dbReference type="SUPFAM" id="SSF56176">
    <property type="entry name" value="FAD-binding/transporter-associated domain-like"/>
    <property type="match status" value="1"/>
</dbReference>
<evidence type="ECO:0000256" key="2">
    <source>
        <dbReference type="ARBA" id="ARBA00003921"/>
    </source>
</evidence>
<evidence type="ECO:0000313" key="19">
    <source>
        <dbReference type="Proteomes" id="UP000229600"/>
    </source>
</evidence>
<keyword evidence="7 16" id="KW-0285">Flavoprotein</keyword>
<evidence type="ECO:0000256" key="14">
    <source>
        <dbReference type="ARBA" id="ARBA00023316"/>
    </source>
</evidence>
<dbReference type="EC" id="1.3.1.98" evidence="16"/>
<dbReference type="NCBIfam" id="TIGR00179">
    <property type="entry name" value="murB"/>
    <property type="match status" value="1"/>
</dbReference>
<dbReference type="InterPro" id="IPR016167">
    <property type="entry name" value="FAD-bd_PCMH_sub1"/>
</dbReference>
<evidence type="ECO:0000256" key="7">
    <source>
        <dbReference type="ARBA" id="ARBA00022630"/>
    </source>
</evidence>
<evidence type="ECO:0000256" key="1">
    <source>
        <dbReference type="ARBA" id="ARBA00001974"/>
    </source>
</evidence>
<keyword evidence="11 16" id="KW-0573">Peptidoglycan synthesis</keyword>
<dbReference type="PANTHER" id="PTHR21071">
    <property type="entry name" value="UDP-N-ACETYLENOLPYRUVOYLGLUCOSAMINE REDUCTASE"/>
    <property type="match status" value="1"/>
</dbReference>
<dbReference type="Gene3D" id="3.30.465.10">
    <property type="match status" value="1"/>
</dbReference>
<dbReference type="UniPathway" id="UPA00219"/>
<keyword evidence="8 16" id="KW-0274">FAD</keyword>
<dbReference type="InterPro" id="IPR006094">
    <property type="entry name" value="Oxid_FAD_bind_N"/>
</dbReference>
<dbReference type="InterPro" id="IPR011601">
    <property type="entry name" value="MurB_C"/>
</dbReference>
<evidence type="ECO:0000256" key="4">
    <source>
        <dbReference type="ARBA" id="ARBA00004752"/>
    </source>
</evidence>
<comment type="subcellular location">
    <subcellularLocation>
        <location evidence="3 16">Cytoplasm</location>
    </subcellularLocation>
</comment>
<evidence type="ECO:0000313" key="18">
    <source>
        <dbReference type="EMBL" id="PIR04000.1"/>
    </source>
</evidence>
<dbReference type="Gene3D" id="3.30.43.10">
    <property type="entry name" value="Uridine Diphospho-n-acetylenolpyruvylglucosamine Reductase, domain 2"/>
    <property type="match status" value="1"/>
</dbReference>
<dbReference type="Gene3D" id="3.90.78.10">
    <property type="entry name" value="UDP-N-acetylenolpyruvoylglucosamine reductase, C-terminal domain"/>
    <property type="match status" value="1"/>
</dbReference>
<comment type="catalytic activity">
    <reaction evidence="15 16">
        <text>UDP-N-acetyl-alpha-D-muramate + NADP(+) = UDP-N-acetyl-3-O-(1-carboxyvinyl)-alpha-D-glucosamine + NADPH + H(+)</text>
        <dbReference type="Rhea" id="RHEA:12248"/>
        <dbReference type="ChEBI" id="CHEBI:15378"/>
        <dbReference type="ChEBI" id="CHEBI:57783"/>
        <dbReference type="ChEBI" id="CHEBI:58349"/>
        <dbReference type="ChEBI" id="CHEBI:68483"/>
        <dbReference type="ChEBI" id="CHEBI:70757"/>
        <dbReference type="EC" id="1.3.1.98"/>
    </reaction>
</comment>
<comment type="function">
    <text evidence="2 16">Cell wall formation.</text>
</comment>
<evidence type="ECO:0000256" key="16">
    <source>
        <dbReference type="HAMAP-Rule" id="MF_00037"/>
    </source>
</evidence>
<evidence type="ECO:0000256" key="6">
    <source>
        <dbReference type="ARBA" id="ARBA00022618"/>
    </source>
</evidence>
<dbReference type="GO" id="GO:0009252">
    <property type="term" value="P:peptidoglycan biosynthetic process"/>
    <property type="evidence" value="ECO:0007669"/>
    <property type="project" value="UniProtKB-UniRule"/>
</dbReference>
<dbReference type="GO" id="GO:0005829">
    <property type="term" value="C:cytosol"/>
    <property type="evidence" value="ECO:0007669"/>
    <property type="project" value="TreeGrafter"/>
</dbReference>
<dbReference type="SUPFAM" id="SSF56194">
    <property type="entry name" value="Uridine diphospho-N-Acetylenolpyruvylglucosamine reductase, MurB, C-terminal domain"/>
    <property type="match status" value="1"/>
</dbReference>
<evidence type="ECO:0000256" key="11">
    <source>
        <dbReference type="ARBA" id="ARBA00022984"/>
    </source>
</evidence>
<dbReference type="InterPro" id="IPR036318">
    <property type="entry name" value="FAD-bd_PCMH-like_sf"/>
</dbReference>
<protein>
    <recommendedName>
        <fullName evidence="16">UDP-N-acetylenolpyruvoylglucosamine reductase</fullName>
        <ecNumber evidence="16">1.3.1.98</ecNumber>
    </recommendedName>
    <alternativeName>
        <fullName evidence="16">UDP-N-acetylmuramate dehydrogenase</fullName>
    </alternativeName>
</protein>
<keyword evidence="13 16" id="KW-0131">Cell cycle</keyword>
<comment type="cofactor">
    <cofactor evidence="1 16">
        <name>FAD</name>
        <dbReference type="ChEBI" id="CHEBI:57692"/>
    </cofactor>
</comment>
<dbReference type="HAMAP" id="MF_00037">
    <property type="entry name" value="MurB"/>
    <property type="match status" value="1"/>
</dbReference>
<feature type="active site" evidence="16">
    <location>
        <position position="166"/>
    </location>
</feature>
<sequence length="323" mass="35793">MYQTLKNFGKAKIQEPLCKHTTFKIGGPADFFVTVEKIDKLQELLAFLDGEGQEYFILGGGSNMLARDEGFRGVVIEVKDKTIEQEGDEMIACAGAVTVEVAQQSMKGGLTGFEWGVGVPGTIGGAVRGNAGAMGSEMKDNVKKVLLYKDGSLHEYDNDACGFEYRSSIFKREGGIILKVWLKLKKGENIEGKKKMLEFLRYRNTTQPQGYASTGCIFKNVEFNETVPKGAYNRKKLLEHFDKENEKVQQFLSVGKISAGWLVQEAGCKGYQVGQAQVSEKHGNFIINLGGATSHDVLKIIEMVKEKVYNTYGIELEEEIQIV</sequence>
<dbReference type="GO" id="GO:0051301">
    <property type="term" value="P:cell division"/>
    <property type="evidence" value="ECO:0007669"/>
    <property type="project" value="UniProtKB-KW"/>
</dbReference>
<dbReference type="InterPro" id="IPR016169">
    <property type="entry name" value="FAD-bd_PCMH_sub2"/>
</dbReference>
<reference evidence="18 19" key="1">
    <citation type="submission" date="2017-09" db="EMBL/GenBank/DDBJ databases">
        <title>Depth-based differentiation of microbial function through sediment-hosted aquifers and enrichment of novel symbionts in the deep terrestrial subsurface.</title>
        <authorList>
            <person name="Probst A.J."/>
            <person name="Ladd B."/>
            <person name="Jarett J.K."/>
            <person name="Geller-Mcgrath D.E."/>
            <person name="Sieber C.M."/>
            <person name="Emerson J.B."/>
            <person name="Anantharaman K."/>
            <person name="Thomas B.C."/>
            <person name="Malmstrom R."/>
            <person name="Stieglmeier M."/>
            <person name="Klingl A."/>
            <person name="Woyke T."/>
            <person name="Ryan C.M."/>
            <person name="Banfield J.F."/>
        </authorList>
    </citation>
    <scope>NUCLEOTIDE SEQUENCE [LARGE SCALE GENOMIC DNA]</scope>
    <source>
        <strain evidence="18">CG11_big_fil_rev_8_21_14_0_20_39_34</strain>
    </source>
</reference>
<dbReference type="NCBIfam" id="NF010480">
    <property type="entry name" value="PRK13905.1"/>
    <property type="match status" value="1"/>
</dbReference>
<evidence type="ECO:0000256" key="15">
    <source>
        <dbReference type="ARBA" id="ARBA00048914"/>
    </source>
</evidence>
<comment type="pathway">
    <text evidence="4 16">Cell wall biogenesis; peptidoglycan biosynthesis.</text>
</comment>
<keyword evidence="14 16" id="KW-0961">Cell wall biogenesis/degradation</keyword>